<feature type="chain" id="PRO_5038886971" evidence="2">
    <location>
        <begin position="22"/>
        <end position="456"/>
    </location>
</feature>
<dbReference type="PANTHER" id="PTHR43649">
    <property type="entry name" value="ARABINOSE-BINDING PROTEIN-RELATED"/>
    <property type="match status" value="1"/>
</dbReference>
<feature type="compositionally biased region" description="Polar residues" evidence="1">
    <location>
        <begin position="30"/>
        <end position="41"/>
    </location>
</feature>
<dbReference type="PROSITE" id="PS51257">
    <property type="entry name" value="PROKAR_LIPOPROTEIN"/>
    <property type="match status" value="1"/>
</dbReference>
<dbReference type="PANTHER" id="PTHR43649:SF30">
    <property type="entry name" value="ABC TRANSPORTER SUBSTRATE-BINDING PROTEIN"/>
    <property type="match status" value="1"/>
</dbReference>
<evidence type="ECO:0000256" key="2">
    <source>
        <dbReference type="SAM" id="SignalP"/>
    </source>
</evidence>
<dbReference type="RefSeq" id="WP_212696676.1">
    <property type="nucleotide sequence ID" value="NZ_CP058649.1"/>
</dbReference>
<dbReference type="InterPro" id="IPR050490">
    <property type="entry name" value="Bact_solute-bd_prot1"/>
</dbReference>
<dbReference type="InterPro" id="IPR006059">
    <property type="entry name" value="SBP"/>
</dbReference>
<accession>A0A8J8MG79</accession>
<dbReference type="Proteomes" id="UP000683246">
    <property type="component" value="Chromosome"/>
</dbReference>
<dbReference type="Pfam" id="PF01547">
    <property type="entry name" value="SBP_bac_1"/>
    <property type="match status" value="1"/>
</dbReference>
<protein>
    <submittedName>
        <fullName evidence="3">Extracellular solute-binding protein</fullName>
    </submittedName>
</protein>
<name>A0A8J8MG79_9FIRM</name>
<keyword evidence="2" id="KW-0732">Signal</keyword>
<evidence type="ECO:0000313" key="4">
    <source>
        <dbReference type="Proteomes" id="UP000683246"/>
    </source>
</evidence>
<dbReference type="SUPFAM" id="SSF53850">
    <property type="entry name" value="Periplasmic binding protein-like II"/>
    <property type="match status" value="1"/>
</dbReference>
<sequence length="456" mass="51119">MKKVLSVLMVCFMIGSFLVGCGEKEKKNPSTENNSGEASTSNKDDKDPVKLIVWGGVPGESGPQDLVDAWNASHPEIQVEYVRFVNDDTGNTKLDTAILSGEQIDLFFTYGVDLMKKRVDSGMLENLDTDEITAFIKEHIAGEGDGMVRIDGGLYAIPTVREPYGIMLNKGMLDEAGITIPDNWTVEEFMDIAKQLTTEKDGKKVYGASIVIQGGLPLDISQAVLGGDHFYKASGDESNFDDETFKANAKLKELMDAGAAMPYEEVFSRKLDTYAHPAYLGSEIAMTHFSAWMLRYVKDLENYPHDFVTTFATFPTTEKGVANNYQAFLNNFICMNSKSAHKEEAMAFMKYWLTEGSKYMYKAGKMSVWKEADPEEATKAILGDNAEQLFDVEAYKKVMFNPDSQYIIDTVTVAYPQLLEVYKEESEMYFLNNTTLEEYLSNTKKRADQEIKKALK</sequence>
<feature type="region of interest" description="Disordered" evidence="1">
    <location>
        <begin position="24"/>
        <end position="48"/>
    </location>
</feature>
<gene>
    <name evidence="3" type="ORF">HZI73_02450</name>
</gene>
<keyword evidence="4" id="KW-1185">Reference proteome</keyword>
<reference evidence="3" key="1">
    <citation type="submission" date="2020-07" db="EMBL/GenBank/DDBJ databases">
        <title>Vallitalea pronyensis genome.</title>
        <authorList>
            <person name="Postec A."/>
        </authorList>
    </citation>
    <scope>NUCLEOTIDE SEQUENCE</scope>
    <source>
        <strain evidence="3">FatNI3</strain>
    </source>
</reference>
<dbReference type="EMBL" id="CP058649">
    <property type="protein sequence ID" value="QUI21212.1"/>
    <property type="molecule type" value="Genomic_DNA"/>
</dbReference>
<dbReference type="Gene3D" id="3.40.190.10">
    <property type="entry name" value="Periplasmic binding protein-like II"/>
    <property type="match status" value="1"/>
</dbReference>
<organism evidence="3 4">
    <name type="scientific">Vallitalea pronyensis</name>
    <dbReference type="NCBI Taxonomy" id="1348613"/>
    <lineage>
        <taxon>Bacteria</taxon>
        <taxon>Bacillati</taxon>
        <taxon>Bacillota</taxon>
        <taxon>Clostridia</taxon>
        <taxon>Lachnospirales</taxon>
        <taxon>Vallitaleaceae</taxon>
        <taxon>Vallitalea</taxon>
    </lineage>
</organism>
<proteinExistence type="predicted"/>
<dbReference type="AlphaFoldDB" id="A0A8J8MG79"/>
<evidence type="ECO:0000313" key="3">
    <source>
        <dbReference type="EMBL" id="QUI21212.1"/>
    </source>
</evidence>
<evidence type="ECO:0000256" key="1">
    <source>
        <dbReference type="SAM" id="MobiDB-lite"/>
    </source>
</evidence>
<feature type="signal peptide" evidence="2">
    <location>
        <begin position="1"/>
        <end position="21"/>
    </location>
</feature>
<dbReference type="KEGG" id="vpy:HZI73_02450"/>